<protein>
    <submittedName>
        <fullName evidence="1">Uncharacterized protein</fullName>
    </submittedName>
</protein>
<keyword evidence="2" id="KW-1185">Reference proteome</keyword>
<dbReference type="EMBL" id="FN668638">
    <property type="protein sequence ID" value="CBK20057.2"/>
    <property type="molecule type" value="Genomic_DNA"/>
</dbReference>
<sequence>MRNKQISALLNLVAVTKTMMKEMPEEDKRNVKDAIRTMVDYVDDETCKRRLQRMIM</sequence>
<dbReference type="RefSeq" id="XP_012894105.1">
    <property type="nucleotide sequence ID" value="XM_013038651.1"/>
</dbReference>
<evidence type="ECO:0000313" key="2">
    <source>
        <dbReference type="Proteomes" id="UP000008312"/>
    </source>
</evidence>
<dbReference type="AlphaFoldDB" id="D8LW68"/>
<dbReference type="InParanoid" id="D8LW68"/>
<accession>D8LW68</accession>
<organism evidence="1">
    <name type="scientific">Blastocystis hominis</name>
    <dbReference type="NCBI Taxonomy" id="12968"/>
    <lineage>
        <taxon>Eukaryota</taxon>
        <taxon>Sar</taxon>
        <taxon>Stramenopiles</taxon>
        <taxon>Bigyra</taxon>
        <taxon>Opalozoa</taxon>
        <taxon>Opalinata</taxon>
        <taxon>Blastocystidae</taxon>
        <taxon>Blastocystis</taxon>
    </lineage>
</organism>
<dbReference type="GeneID" id="24917751"/>
<gene>
    <name evidence="1" type="ORF">GSBLH_T00000442001</name>
</gene>
<dbReference type="Proteomes" id="UP000008312">
    <property type="component" value="Unassembled WGS sequence"/>
</dbReference>
<name>D8LW68_BLAHO</name>
<proteinExistence type="predicted"/>
<evidence type="ECO:0000313" key="1">
    <source>
        <dbReference type="EMBL" id="CBK20057.2"/>
    </source>
</evidence>
<reference evidence="1" key="1">
    <citation type="submission" date="2010-02" db="EMBL/GenBank/DDBJ databases">
        <title>Sequencing and annotation of the Blastocystis hominis genome.</title>
        <authorList>
            <person name="Wincker P."/>
        </authorList>
    </citation>
    <scope>NUCLEOTIDE SEQUENCE</scope>
    <source>
        <strain evidence="1">Singapore isolate B</strain>
    </source>
</reference>